<dbReference type="Proteomes" id="UP001589619">
    <property type="component" value="Unassembled WGS sequence"/>
</dbReference>
<feature type="chain" id="PRO_5047538132" evidence="1">
    <location>
        <begin position="26"/>
        <end position="413"/>
    </location>
</feature>
<sequence>MRRKLAMFGLACCLLLVWLGPAALAAGTAPASAAPERYVIFGDSLAIGFEPGLTTASVPYGYSDRVYEQALLRGRITMANYGIGGLTSSGLKTMMQAVAEGRKIKGSDIQPSLPDPRADQVVADTAKIKADIAAATFITITIGGNDIGAKIINELKDMDDAQLDTFASQWMSTYTDNVTSVLQNLFAINPKARIYIADQYSPVPAVMKAEYPKAQKLKNGFTATLKKIEQSFRDKKYEITAVPVAEAFVGNEGTYSHIAVRDIHPNQSGYDKIAEIFAKSIWGEYRNGLIRTEPITVVVAGRTVQTPHVPALLQGSTFVPLREYAEALGATVDWNAATQTATVRYSGNSVALTIDSATIVVGGVPKTIGELPAPHAHESAGETKTYIPLRLMAEGLGFDVQYVPQSSTAYINP</sequence>
<keyword evidence="1" id="KW-0732">Signal</keyword>
<dbReference type="RefSeq" id="WP_344914526.1">
    <property type="nucleotide sequence ID" value="NZ_BAAAYO010000013.1"/>
</dbReference>
<evidence type="ECO:0000259" key="2">
    <source>
        <dbReference type="Pfam" id="PF07833"/>
    </source>
</evidence>
<comment type="caution">
    <text evidence="4">The sequence shown here is derived from an EMBL/GenBank/DDBJ whole genome shotgun (WGS) entry which is preliminary data.</text>
</comment>
<dbReference type="InterPro" id="IPR013830">
    <property type="entry name" value="SGNH_hydro"/>
</dbReference>
<reference evidence="4 5" key="1">
    <citation type="submission" date="2024-09" db="EMBL/GenBank/DDBJ databases">
        <authorList>
            <person name="Sun Q."/>
            <person name="Mori K."/>
        </authorList>
    </citation>
    <scope>NUCLEOTIDE SEQUENCE [LARGE SCALE GENOMIC DNA]</scope>
    <source>
        <strain evidence="4 5">JCM 12520</strain>
    </source>
</reference>
<dbReference type="Gene3D" id="3.40.50.1110">
    <property type="entry name" value="SGNH hydrolase"/>
    <property type="match status" value="1"/>
</dbReference>
<keyword evidence="5" id="KW-1185">Reference proteome</keyword>
<accession>A0ABV5W1A1</accession>
<dbReference type="Pfam" id="PF13472">
    <property type="entry name" value="Lipase_GDSL_2"/>
    <property type="match status" value="1"/>
</dbReference>
<feature type="domain" description="Copper amine oxidase-like N-terminal" evidence="2">
    <location>
        <begin position="298"/>
        <end position="411"/>
    </location>
</feature>
<dbReference type="Gene3D" id="3.30.457.10">
    <property type="entry name" value="Copper amine oxidase-like, N-terminal domain"/>
    <property type="match status" value="1"/>
</dbReference>
<feature type="domain" description="SGNH hydrolase-type esterase" evidence="3">
    <location>
        <begin position="40"/>
        <end position="271"/>
    </location>
</feature>
<organism evidence="4 5">
    <name type="scientific">Paenibacillus hodogayensis</name>
    <dbReference type="NCBI Taxonomy" id="279208"/>
    <lineage>
        <taxon>Bacteria</taxon>
        <taxon>Bacillati</taxon>
        <taxon>Bacillota</taxon>
        <taxon>Bacilli</taxon>
        <taxon>Bacillales</taxon>
        <taxon>Paenibacillaceae</taxon>
        <taxon>Paenibacillus</taxon>
    </lineage>
</organism>
<dbReference type="EMBL" id="JBHMAG010000014">
    <property type="protein sequence ID" value="MFB9754011.1"/>
    <property type="molecule type" value="Genomic_DNA"/>
</dbReference>
<dbReference type="InterPro" id="IPR012854">
    <property type="entry name" value="Cu_amine_oxidase-like_N"/>
</dbReference>
<gene>
    <name evidence="4" type="ORF">ACFFNY_20780</name>
</gene>
<protein>
    <submittedName>
        <fullName evidence="4">Stalk domain-containing protein</fullName>
    </submittedName>
</protein>
<evidence type="ECO:0000256" key="1">
    <source>
        <dbReference type="SAM" id="SignalP"/>
    </source>
</evidence>
<evidence type="ECO:0000313" key="4">
    <source>
        <dbReference type="EMBL" id="MFB9754011.1"/>
    </source>
</evidence>
<dbReference type="InterPro" id="IPR036514">
    <property type="entry name" value="SGNH_hydro_sf"/>
</dbReference>
<feature type="signal peptide" evidence="1">
    <location>
        <begin position="1"/>
        <end position="25"/>
    </location>
</feature>
<proteinExistence type="predicted"/>
<dbReference type="Pfam" id="PF07833">
    <property type="entry name" value="Cu_amine_oxidN1"/>
    <property type="match status" value="1"/>
</dbReference>
<evidence type="ECO:0000259" key="3">
    <source>
        <dbReference type="Pfam" id="PF13472"/>
    </source>
</evidence>
<dbReference type="SUPFAM" id="SSF52266">
    <property type="entry name" value="SGNH hydrolase"/>
    <property type="match status" value="1"/>
</dbReference>
<dbReference type="InterPro" id="IPR036582">
    <property type="entry name" value="Mao_N_sf"/>
</dbReference>
<dbReference type="SUPFAM" id="SSF55383">
    <property type="entry name" value="Copper amine oxidase, domain N"/>
    <property type="match status" value="1"/>
</dbReference>
<name>A0ABV5W1A1_9BACL</name>
<evidence type="ECO:0000313" key="5">
    <source>
        <dbReference type="Proteomes" id="UP001589619"/>
    </source>
</evidence>